<dbReference type="Pfam" id="PF03357">
    <property type="entry name" value="Snf7"/>
    <property type="match status" value="1"/>
</dbReference>
<dbReference type="EMBL" id="CAXAMN010006925">
    <property type="protein sequence ID" value="CAK9019674.1"/>
    <property type="molecule type" value="Genomic_DNA"/>
</dbReference>
<evidence type="ECO:0008006" key="7">
    <source>
        <dbReference type="Google" id="ProtNLM"/>
    </source>
</evidence>
<gene>
    <name evidence="5" type="ORF">CCMP2556_LOCUS13755</name>
</gene>
<dbReference type="PANTHER" id="PTHR22761">
    <property type="entry name" value="CHARGED MULTIVESICULAR BODY PROTEIN"/>
    <property type="match status" value="1"/>
</dbReference>
<comment type="similarity">
    <text evidence="1">Belongs to the SNF7 family.</text>
</comment>
<feature type="region of interest" description="Disordered" evidence="4">
    <location>
        <begin position="152"/>
        <end position="179"/>
    </location>
</feature>
<proteinExistence type="inferred from homology"/>
<evidence type="ECO:0000313" key="6">
    <source>
        <dbReference type="Proteomes" id="UP001642484"/>
    </source>
</evidence>
<dbReference type="Gene3D" id="6.10.250.1710">
    <property type="match status" value="1"/>
</dbReference>
<name>A0ABP0K0G1_9DINO</name>
<accession>A0ABP0K0G1</accession>
<feature type="compositionally biased region" description="Low complexity" evidence="4">
    <location>
        <begin position="164"/>
        <end position="179"/>
    </location>
</feature>
<sequence>MGGRQSKPDEAPAPSSLQELGEDAATNLDQKIEEIGVKIQKAEEEARQWVAQQSTNPTAKARAMQALKRKKLYEQQRDQLVNTQFNVENLAFQQDQAEITAQTVLAMKKATEQLKDQQKRMGVEDVDKLTDDMADIQAEMKDIQAALAAPSALGATGEDEAEAELQALYAQQSQKEAEE</sequence>
<evidence type="ECO:0000313" key="5">
    <source>
        <dbReference type="EMBL" id="CAK9019674.1"/>
    </source>
</evidence>
<reference evidence="5 6" key="1">
    <citation type="submission" date="2024-02" db="EMBL/GenBank/DDBJ databases">
        <authorList>
            <person name="Chen Y."/>
            <person name="Shah S."/>
            <person name="Dougan E. K."/>
            <person name="Thang M."/>
            <person name="Chan C."/>
        </authorList>
    </citation>
    <scope>NUCLEOTIDE SEQUENCE [LARGE SCALE GENOMIC DNA]</scope>
</reference>
<keyword evidence="2 3" id="KW-0175">Coiled coil</keyword>
<keyword evidence="6" id="KW-1185">Reference proteome</keyword>
<feature type="region of interest" description="Disordered" evidence="4">
    <location>
        <begin position="1"/>
        <end position="24"/>
    </location>
</feature>
<dbReference type="PANTHER" id="PTHR22761:SF12">
    <property type="entry name" value="CHARGED MULTIVESICULAR BODY PROTEIN 5"/>
    <property type="match status" value="1"/>
</dbReference>
<evidence type="ECO:0000256" key="4">
    <source>
        <dbReference type="SAM" id="MobiDB-lite"/>
    </source>
</evidence>
<organism evidence="5 6">
    <name type="scientific">Durusdinium trenchii</name>
    <dbReference type="NCBI Taxonomy" id="1381693"/>
    <lineage>
        <taxon>Eukaryota</taxon>
        <taxon>Sar</taxon>
        <taxon>Alveolata</taxon>
        <taxon>Dinophyceae</taxon>
        <taxon>Suessiales</taxon>
        <taxon>Symbiodiniaceae</taxon>
        <taxon>Durusdinium</taxon>
    </lineage>
</organism>
<dbReference type="InterPro" id="IPR005024">
    <property type="entry name" value="Snf7_fam"/>
</dbReference>
<feature type="non-terminal residue" evidence="5">
    <location>
        <position position="179"/>
    </location>
</feature>
<protein>
    <recommendedName>
        <fullName evidence="7">Charged multivesicular body protein 5</fullName>
    </recommendedName>
</protein>
<comment type="caution">
    <text evidence="5">The sequence shown here is derived from an EMBL/GenBank/DDBJ whole genome shotgun (WGS) entry which is preliminary data.</text>
</comment>
<dbReference type="Gene3D" id="1.10.287.1060">
    <property type="entry name" value="ESAT-6-like"/>
    <property type="match status" value="1"/>
</dbReference>
<evidence type="ECO:0000256" key="3">
    <source>
        <dbReference type="SAM" id="Coils"/>
    </source>
</evidence>
<feature type="compositionally biased region" description="Basic and acidic residues" evidence="4">
    <location>
        <begin position="1"/>
        <end position="10"/>
    </location>
</feature>
<dbReference type="Proteomes" id="UP001642484">
    <property type="component" value="Unassembled WGS sequence"/>
</dbReference>
<evidence type="ECO:0000256" key="2">
    <source>
        <dbReference type="ARBA" id="ARBA00023054"/>
    </source>
</evidence>
<evidence type="ECO:0000256" key="1">
    <source>
        <dbReference type="ARBA" id="ARBA00006190"/>
    </source>
</evidence>
<feature type="coiled-coil region" evidence="3">
    <location>
        <begin position="25"/>
        <end position="83"/>
    </location>
</feature>